<feature type="region of interest" description="Disordered" evidence="1">
    <location>
        <begin position="23"/>
        <end position="47"/>
    </location>
</feature>
<sequence length="335" mass="36775">MLGRRKLLASVIGMAAISGCSGGATSGGGSGSSQSSNLPDLGGGSSRCELDDAQSAITISVEAITMRLPGDLSRENVLNSLNLEDPPDEDVKIYQEKYDNSPATYVVLVWGSPDISEFRKSIEESTELEPDKIRPGLGPRLTEQFQSSFITHIRDQVSLDEDQIAVTEGIQDSEQRFIFTATKDVSPAVPLLELIELRHVTKLSSDRTVVETEPLLSAKHIDNSQGFEFTYVGEYDMPVLMTYLNDLGIDVLRQALNNLDRDSRPVKLRSWLQFVVDGEGMNRMGISEEFEQKIRSEDWDGGVPILLRSMSQQKEILTAAGLPLVPMGASFDTCN</sequence>
<proteinExistence type="predicted"/>
<reference evidence="2" key="1">
    <citation type="submission" date="2019-09" db="EMBL/GenBank/DDBJ databases">
        <title>Genomic analysis of Haloferax sp. CBA1149.</title>
        <authorList>
            <person name="Roh S.W."/>
        </authorList>
    </citation>
    <scope>NUCLEOTIDE SEQUENCE</scope>
    <source>
        <strain evidence="2">CBA1149</strain>
    </source>
</reference>
<evidence type="ECO:0000256" key="1">
    <source>
        <dbReference type="SAM" id="MobiDB-lite"/>
    </source>
</evidence>
<organism evidence="2">
    <name type="scientific">Haloferax sp. CBA1149</name>
    <dbReference type="NCBI Taxonomy" id="2650753"/>
    <lineage>
        <taxon>Archaea</taxon>
        <taxon>Methanobacteriati</taxon>
        <taxon>Methanobacteriota</taxon>
        <taxon>Stenosarchaea group</taxon>
        <taxon>Halobacteria</taxon>
        <taxon>Halobacteriales</taxon>
        <taxon>Haloferacaceae</taxon>
        <taxon>Haloferax</taxon>
    </lineage>
</organism>
<protein>
    <submittedName>
        <fullName evidence="2">Uncharacterized protein</fullName>
    </submittedName>
</protein>
<evidence type="ECO:0000313" key="2">
    <source>
        <dbReference type="EMBL" id="KAB1187498.1"/>
    </source>
</evidence>
<gene>
    <name evidence="2" type="ORF">Hfx1149_05415</name>
</gene>
<dbReference type="AlphaFoldDB" id="A0A643JWC0"/>
<comment type="caution">
    <text evidence="2">The sequence shown here is derived from an EMBL/GenBank/DDBJ whole genome shotgun (WGS) entry which is preliminary data.</text>
</comment>
<dbReference type="RefSeq" id="WP_151136208.1">
    <property type="nucleotide sequence ID" value="NZ_VZUS01000001.1"/>
</dbReference>
<dbReference type="PROSITE" id="PS51257">
    <property type="entry name" value="PROKAR_LIPOPROTEIN"/>
    <property type="match status" value="1"/>
</dbReference>
<dbReference type="EMBL" id="VZUS01000001">
    <property type="protein sequence ID" value="KAB1187498.1"/>
    <property type="molecule type" value="Genomic_DNA"/>
</dbReference>
<name>A0A643JWC0_9EURY</name>
<accession>A0A643JWC0</accession>